<dbReference type="Gene3D" id="2.40.70.10">
    <property type="entry name" value="Acid Proteases"/>
    <property type="match status" value="1"/>
</dbReference>
<organism evidence="1 2">
    <name type="scientific">Saponaria officinalis</name>
    <name type="common">Common soapwort</name>
    <name type="synonym">Lychnis saponaria</name>
    <dbReference type="NCBI Taxonomy" id="3572"/>
    <lineage>
        <taxon>Eukaryota</taxon>
        <taxon>Viridiplantae</taxon>
        <taxon>Streptophyta</taxon>
        <taxon>Embryophyta</taxon>
        <taxon>Tracheophyta</taxon>
        <taxon>Spermatophyta</taxon>
        <taxon>Magnoliopsida</taxon>
        <taxon>eudicotyledons</taxon>
        <taxon>Gunneridae</taxon>
        <taxon>Pentapetalae</taxon>
        <taxon>Caryophyllales</taxon>
        <taxon>Caryophyllaceae</taxon>
        <taxon>Caryophylleae</taxon>
        <taxon>Saponaria</taxon>
    </lineage>
</organism>
<evidence type="ECO:0008006" key="3">
    <source>
        <dbReference type="Google" id="ProtNLM"/>
    </source>
</evidence>
<dbReference type="InterPro" id="IPR021109">
    <property type="entry name" value="Peptidase_aspartic_dom_sf"/>
</dbReference>
<protein>
    <recommendedName>
        <fullName evidence="3">Retrotransposon gag domain-containing protein</fullName>
    </recommendedName>
</protein>
<dbReference type="PANTHER" id="PTHR15503">
    <property type="entry name" value="LDOC1 RELATED"/>
    <property type="match status" value="1"/>
</dbReference>
<evidence type="ECO:0000313" key="2">
    <source>
        <dbReference type="Proteomes" id="UP001443914"/>
    </source>
</evidence>
<dbReference type="CDD" id="cd00303">
    <property type="entry name" value="retropepsin_like"/>
    <property type="match status" value="1"/>
</dbReference>
<dbReference type="EMBL" id="JBDFQZ010000012">
    <property type="protein sequence ID" value="KAK9671838.1"/>
    <property type="molecule type" value="Genomic_DNA"/>
</dbReference>
<dbReference type="Pfam" id="PF08284">
    <property type="entry name" value="RVP_2"/>
    <property type="match status" value="1"/>
</dbReference>
<dbReference type="SUPFAM" id="SSF50630">
    <property type="entry name" value="Acid proteases"/>
    <property type="match status" value="1"/>
</dbReference>
<proteinExistence type="predicted"/>
<dbReference type="InterPro" id="IPR032567">
    <property type="entry name" value="RTL1-rel"/>
</dbReference>
<accession>A0AAW1H6U7</accession>
<dbReference type="PANTHER" id="PTHR15503:SF40">
    <property type="match status" value="1"/>
</dbReference>
<gene>
    <name evidence="1" type="ORF">RND81_12G058100</name>
</gene>
<keyword evidence="2" id="KW-1185">Reference proteome</keyword>
<name>A0AAW1H6U7_SAPOF</name>
<reference evidence="1" key="1">
    <citation type="submission" date="2024-03" db="EMBL/GenBank/DDBJ databases">
        <title>WGS assembly of Saponaria officinalis var. Norfolk2.</title>
        <authorList>
            <person name="Jenkins J."/>
            <person name="Shu S."/>
            <person name="Grimwood J."/>
            <person name="Barry K."/>
            <person name="Goodstein D."/>
            <person name="Schmutz J."/>
            <person name="Leebens-Mack J."/>
            <person name="Osbourn A."/>
        </authorList>
    </citation>
    <scope>NUCLEOTIDE SEQUENCE [LARGE SCALE GENOMIC DNA]</scope>
    <source>
        <strain evidence="1">JIC</strain>
    </source>
</reference>
<dbReference type="AlphaFoldDB" id="A0AAW1H6U7"/>
<comment type="caution">
    <text evidence="1">The sequence shown here is derived from an EMBL/GenBank/DDBJ whole genome shotgun (WGS) entry which is preliminary data.</text>
</comment>
<dbReference type="Proteomes" id="UP001443914">
    <property type="component" value="Unassembled WGS sequence"/>
</dbReference>
<evidence type="ECO:0000313" key="1">
    <source>
        <dbReference type="EMBL" id="KAK9671838.1"/>
    </source>
</evidence>
<sequence length="397" mass="44454">MARFRDDNGYNVVDKFKKLQQTTSIDAYVDEFECLRGLMLQRNPNLSDDFFLDNFVGGIKTSLKPFVRAFKPTSMAEAIEYARLQEESLHVSSVKPFTAFKPSSVPSVKMKDSLPSVSESAKPPSRTYIPAAVRAEKMAKGECYYCNQPWDRNHKCPFKKTQLFTVEVLGEDEVEVDCVEDVEVVEEVDDVVDLNTPCISVNALSGSQGFQTMRVLGSYGRKPLHILVDSGSTHNFLDLSLAQTWGCPMQQITPQAVAVADGNHLACQYTCKDFTWVLQGHSFTADVMLIPLGSCDMVLGVQWLSTLGSVLWNFKKLVMEFQWRGKSVKLHGIPANQIKVQKGEVSSKVIQEASHICLLQVVPPERGLCRPLFSVFAFYRGPIHCFRSLVTAICCHF</sequence>